<dbReference type="STRING" id="264951.A0A443HLE9"/>
<evidence type="ECO:0000256" key="1">
    <source>
        <dbReference type="ARBA" id="ARBA00008056"/>
    </source>
</evidence>
<evidence type="ECO:0000256" key="2">
    <source>
        <dbReference type="RuleBase" id="RU003682"/>
    </source>
</evidence>
<evidence type="ECO:0000259" key="4">
    <source>
        <dbReference type="PROSITE" id="PS51471"/>
    </source>
</evidence>
<dbReference type="GO" id="GO:0046872">
    <property type="term" value="F:metal ion binding"/>
    <property type="evidence" value="ECO:0007669"/>
    <property type="project" value="UniProtKB-KW"/>
</dbReference>
<dbReference type="PROSITE" id="PS51471">
    <property type="entry name" value="FE2OG_OXY"/>
    <property type="match status" value="1"/>
</dbReference>
<keyword evidence="2" id="KW-0479">Metal-binding</keyword>
<feature type="domain" description="Fe2OG dioxygenase" evidence="4">
    <location>
        <begin position="209"/>
        <end position="326"/>
    </location>
</feature>
<dbReference type="InterPro" id="IPR005123">
    <property type="entry name" value="Oxoglu/Fe-dep_dioxygenase_dom"/>
</dbReference>
<gene>
    <name evidence="5" type="ORF">C8Q69DRAFT_447318</name>
</gene>
<dbReference type="InterPro" id="IPR044861">
    <property type="entry name" value="IPNS-like_FE2OG_OXY"/>
</dbReference>
<accession>A0A443HLE9</accession>
<proteinExistence type="inferred from homology"/>
<protein>
    <submittedName>
        <fullName evidence="5">Gibberellin 20-oxidase</fullName>
    </submittedName>
</protein>
<dbReference type="PANTHER" id="PTHR47990">
    <property type="entry name" value="2-OXOGLUTARATE (2OG) AND FE(II)-DEPENDENT OXYGENASE SUPERFAMILY PROTEIN-RELATED"/>
    <property type="match status" value="1"/>
</dbReference>
<evidence type="ECO:0000313" key="6">
    <source>
        <dbReference type="Proteomes" id="UP000283841"/>
    </source>
</evidence>
<sequence>MLSPNTSNQATINGTNLSSSSTSTFKIPTIDFSLWKDDNPEARLRVAQELVSACKDVGFVYIINHGLAETLLEEAFDWSKKLFSLSHEDKMKAPHPEGWAVHRGYSWPGLEKVSQEKTRGEGSGNGDEELVKKLREVVDCKESFDIGSENNPDQPNQWIPDEVIPGFRNFMNAFYWKCFKVGGEILRAIALGLGLDNDEDYILKKHSGHNNQIRLLHYPPVPAEELESQRMARCPAHTDWSTITMLFQDDCGGLEVEDITNPGTFVSATPVKNAIIMNVGDLLQMWSNDSLRSTNHRVALPPLSDRLEGPNRMTRERYSIPYFLSPDPTSLIECIPACMSEQNPAKYEPITQADYNRMRASVQY</sequence>
<dbReference type="EMBL" id="RCNU01000012">
    <property type="protein sequence ID" value="RWQ92640.1"/>
    <property type="molecule type" value="Genomic_DNA"/>
</dbReference>
<dbReference type="RefSeq" id="XP_028482285.1">
    <property type="nucleotide sequence ID" value="XM_028629198.1"/>
</dbReference>
<reference evidence="5 6" key="1">
    <citation type="journal article" date="2018" name="Front. Microbiol.">
        <title>Genomic and genetic insights into a cosmopolitan fungus, Paecilomyces variotii (Eurotiales).</title>
        <authorList>
            <person name="Urquhart A.S."/>
            <person name="Mondo S.J."/>
            <person name="Makela M.R."/>
            <person name="Hane J.K."/>
            <person name="Wiebenga A."/>
            <person name="He G."/>
            <person name="Mihaltcheva S."/>
            <person name="Pangilinan J."/>
            <person name="Lipzen A."/>
            <person name="Barry K."/>
            <person name="de Vries R.P."/>
            <person name="Grigoriev I.V."/>
            <person name="Idnurm A."/>
        </authorList>
    </citation>
    <scope>NUCLEOTIDE SEQUENCE [LARGE SCALE GENOMIC DNA]</scope>
    <source>
        <strain evidence="5 6">CBS 101075</strain>
    </source>
</reference>
<dbReference type="Gene3D" id="2.60.120.330">
    <property type="entry name" value="B-lactam Antibiotic, Isopenicillin N Synthase, Chain"/>
    <property type="match status" value="1"/>
</dbReference>
<dbReference type="Pfam" id="PF14226">
    <property type="entry name" value="DIOX_N"/>
    <property type="match status" value="1"/>
</dbReference>
<dbReference type="SUPFAM" id="SSF51197">
    <property type="entry name" value="Clavaminate synthase-like"/>
    <property type="match status" value="1"/>
</dbReference>
<organism evidence="5 6">
    <name type="scientific">Byssochlamys spectabilis</name>
    <name type="common">Paecilomyces variotii</name>
    <dbReference type="NCBI Taxonomy" id="264951"/>
    <lineage>
        <taxon>Eukaryota</taxon>
        <taxon>Fungi</taxon>
        <taxon>Dikarya</taxon>
        <taxon>Ascomycota</taxon>
        <taxon>Pezizomycotina</taxon>
        <taxon>Eurotiomycetes</taxon>
        <taxon>Eurotiomycetidae</taxon>
        <taxon>Eurotiales</taxon>
        <taxon>Thermoascaceae</taxon>
        <taxon>Paecilomyces</taxon>
    </lineage>
</organism>
<dbReference type="InterPro" id="IPR027443">
    <property type="entry name" value="IPNS-like_sf"/>
</dbReference>
<keyword evidence="6" id="KW-1185">Reference proteome</keyword>
<dbReference type="Proteomes" id="UP000283841">
    <property type="component" value="Unassembled WGS sequence"/>
</dbReference>
<dbReference type="PRINTS" id="PR00682">
    <property type="entry name" value="IPNSYNTHASE"/>
</dbReference>
<dbReference type="VEuPathDB" id="FungiDB:C8Q69DRAFT_447318"/>
<dbReference type="InterPro" id="IPR050231">
    <property type="entry name" value="Iron_ascorbate_oxido_reductase"/>
</dbReference>
<comment type="caution">
    <text evidence="5">The sequence shown here is derived from an EMBL/GenBank/DDBJ whole genome shotgun (WGS) entry which is preliminary data.</text>
</comment>
<keyword evidence="2" id="KW-0560">Oxidoreductase</keyword>
<dbReference type="AlphaFoldDB" id="A0A443HLE9"/>
<keyword evidence="2" id="KW-0408">Iron</keyword>
<evidence type="ECO:0000256" key="3">
    <source>
        <dbReference type="SAM" id="MobiDB-lite"/>
    </source>
</evidence>
<evidence type="ECO:0000313" key="5">
    <source>
        <dbReference type="EMBL" id="RWQ92640.1"/>
    </source>
</evidence>
<dbReference type="InterPro" id="IPR026992">
    <property type="entry name" value="DIOX_N"/>
</dbReference>
<dbReference type="Pfam" id="PF03171">
    <property type="entry name" value="2OG-FeII_Oxy"/>
    <property type="match status" value="1"/>
</dbReference>
<feature type="compositionally biased region" description="Polar residues" evidence="3">
    <location>
        <begin position="1"/>
        <end position="17"/>
    </location>
</feature>
<dbReference type="GO" id="GO:0016491">
    <property type="term" value="F:oxidoreductase activity"/>
    <property type="evidence" value="ECO:0007669"/>
    <property type="project" value="UniProtKB-KW"/>
</dbReference>
<dbReference type="GeneID" id="39598475"/>
<name>A0A443HLE9_BYSSP</name>
<comment type="similarity">
    <text evidence="1 2">Belongs to the iron/ascorbate-dependent oxidoreductase family.</text>
</comment>
<feature type="region of interest" description="Disordered" evidence="3">
    <location>
        <begin position="1"/>
        <end position="21"/>
    </location>
</feature>
<dbReference type="GO" id="GO:0044283">
    <property type="term" value="P:small molecule biosynthetic process"/>
    <property type="evidence" value="ECO:0007669"/>
    <property type="project" value="UniProtKB-ARBA"/>
</dbReference>